<comment type="caution">
    <text evidence="1">The sequence shown here is derived from an EMBL/GenBank/DDBJ whole genome shotgun (WGS) entry which is preliminary data.</text>
</comment>
<dbReference type="Proteomes" id="UP001074726">
    <property type="component" value="Unassembled WGS sequence"/>
</dbReference>
<name>A0ABT4CAD4_9ACTN</name>
<gene>
    <name evidence="1" type="ORF">NYO98_06540</name>
</gene>
<organism evidence="1 2">
    <name type="scientific">Nocardioides pini</name>
    <dbReference type="NCBI Taxonomy" id="2975053"/>
    <lineage>
        <taxon>Bacteria</taxon>
        <taxon>Bacillati</taxon>
        <taxon>Actinomycetota</taxon>
        <taxon>Actinomycetes</taxon>
        <taxon>Propionibacteriales</taxon>
        <taxon>Nocardioidaceae</taxon>
        <taxon>Nocardioides</taxon>
    </lineage>
</organism>
<dbReference type="EMBL" id="JAPPUX010000002">
    <property type="protein sequence ID" value="MCY4725929.1"/>
    <property type="molecule type" value="Genomic_DNA"/>
</dbReference>
<sequence length="45" mass="4926">MSAKLDAADTSPPTVTYLQPDEIEAAVRDWVDRYTAATRLGLDDS</sequence>
<keyword evidence="2" id="KW-1185">Reference proteome</keyword>
<accession>A0ABT4CAD4</accession>
<proteinExistence type="predicted"/>
<evidence type="ECO:0000313" key="1">
    <source>
        <dbReference type="EMBL" id="MCY4725929.1"/>
    </source>
</evidence>
<reference evidence="1" key="1">
    <citation type="submission" date="2022-08" db="EMBL/GenBank/DDBJ databases">
        <title>Genome sequencing of Nocardioides sp. STR2.</title>
        <authorList>
            <person name="So Y."/>
        </authorList>
    </citation>
    <scope>NUCLEOTIDE SEQUENCE</scope>
    <source>
        <strain evidence="1">STR2</strain>
    </source>
</reference>
<protein>
    <submittedName>
        <fullName evidence="1">Uncharacterized protein</fullName>
    </submittedName>
</protein>
<dbReference type="RefSeq" id="WP_268110747.1">
    <property type="nucleotide sequence ID" value="NZ_JAPPUX010000002.1"/>
</dbReference>
<evidence type="ECO:0000313" key="2">
    <source>
        <dbReference type="Proteomes" id="UP001074726"/>
    </source>
</evidence>